<comment type="caution">
    <text evidence="15">The sequence shown here is derived from an EMBL/GenBank/DDBJ whole genome shotgun (WGS) entry which is preliminary data.</text>
</comment>
<dbReference type="PANTHER" id="PTHR10350">
    <property type="entry name" value="NUCLEAR PORE COMPLEX PROTEIN NUP155"/>
    <property type="match status" value="1"/>
</dbReference>
<reference evidence="15" key="1">
    <citation type="journal article" date="2020" name="Stud. Mycol.">
        <title>101 Dothideomycetes genomes: a test case for predicting lifestyles and emergence of pathogens.</title>
        <authorList>
            <person name="Haridas S."/>
            <person name="Albert R."/>
            <person name="Binder M."/>
            <person name="Bloem J."/>
            <person name="Labutti K."/>
            <person name="Salamov A."/>
            <person name="Andreopoulos B."/>
            <person name="Baker S."/>
            <person name="Barry K."/>
            <person name="Bills G."/>
            <person name="Bluhm B."/>
            <person name="Cannon C."/>
            <person name="Castanera R."/>
            <person name="Culley D."/>
            <person name="Daum C."/>
            <person name="Ezra D."/>
            <person name="Gonzalez J."/>
            <person name="Henrissat B."/>
            <person name="Kuo A."/>
            <person name="Liang C."/>
            <person name="Lipzen A."/>
            <person name="Lutzoni F."/>
            <person name="Magnuson J."/>
            <person name="Mondo S."/>
            <person name="Nolan M."/>
            <person name="Ohm R."/>
            <person name="Pangilinan J."/>
            <person name="Park H.-J."/>
            <person name="Ramirez L."/>
            <person name="Alfaro M."/>
            <person name="Sun H."/>
            <person name="Tritt A."/>
            <person name="Yoshinaga Y."/>
            <person name="Zwiers L.-H."/>
            <person name="Turgeon B."/>
            <person name="Goodwin S."/>
            <person name="Spatafora J."/>
            <person name="Crous P."/>
            <person name="Grigoriev I."/>
        </authorList>
    </citation>
    <scope>NUCLEOTIDE SEQUENCE</scope>
    <source>
        <strain evidence="15">ATCC 74209</strain>
    </source>
</reference>
<evidence type="ECO:0000256" key="2">
    <source>
        <dbReference type="ARBA" id="ARBA00004567"/>
    </source>
</evidence>
<keyword evidence="6" id="KW-0509">mRNA transport</keyword>
<feature type="region of interest" description="Disordered" evidence="12">
    <location>
        <begin position="409"/>
        <end position="432"/>
    </location>
</feature>
<evidence type="ECO:0000256" key="9">
    <source>
        <dbReference type="ARBA" id="ARBA00023132"/>
    </source>
</evidence>
<name>A0A9P4JKJ9_9PLEO</name>
<dbReference type="InterPro" id="IPR007187">
    <property type="entry name" value="Nucleoporin_Nup133/Nup155_C"/>
</dbReference>
<dbReference type="InterPro" id="IPR042537">
    <property type="entry name" value="Nucleoporin_Nup155_C_2"/>
</dbReference>
<evidence type="ECO:0000256" key="11">
    <source>
        <dbReference type="ARBA" id="ARBA00023242"/>
    </source>
</evidence>
<dbReference type="Pfam" id="PF08801">
    <property type="entry name" value="Nucleoporin_N"/>
    <property type="match status" value="1"/>
</dbReference>
<comment type="similarity">
    <text evidence="4">Belongs to the non-repetitive/WGA-negative nucleoporin family.</text>
</comment>
<sequence length="1377" mass="153207">MSFLQTPQRPGPGAFIATPATTRPPMFRASSTQQPVLSPQQAGLSVEPASSSALSPIERAARTINDTLLQEARYPDVESYVGQGATGDYEIPNNPAWTPFQRVKTYEIPDRIFEQCNHTQMSTSMGLFAEINHAWVAIDNQLYLWDYTHPNPELVGYEDQPHNIVAVKLVKPKEKVFVASISHLLVVATTADIHLIGVSCERGPEGVHGVTLYKTGMHTSIKNIKVTCIEGSAKTGRIFFGDGNTDEVHELTYQQEERWFTGKCSSINHVRKSVVLPSLALTFKAAPRQEYVVQIAIDDTRNLLYTLSSASTIRVFHMKAPNALECVITRPLSTIKTMCGHMIRQTDLLFGRDMQIISIDAITAPEAAQLSLMATTSTGCRLFLSTTSGFYNEGQTAPTSMQVRHIRFPPPDTQSTGPSASNQVQTLPGSAPSAADSKVLIRTVDARRYAPGLFFCFVQKPNDPNHILFMSGPDAGKIARPLEPSQGSQYIENAQYVHLGGVMQDIGLCTPPFAASSVPTGFGNELAVQFDHQSSEIAILTHTGVETLRRRRLVDIFASAIKYGGGEEGVEAELRRFVRYYGRPETAATALAVACGQGSDVGPDARVAKITDTEVLESARKAFIEHGGKAQLNENSTLDGSAIDNVRPSPRHDGIALYMSRLVRSIWKSPIIKETRRPVGGPALEPSHEVAKLQEIQRGLVHLQEFLEENKPFIDGLAGPEALGRVTSRQDEVELQGENRALTSLIQMMNSIIEGISFVLVLFEERLEEILLLLPEDIRRRVRELTFKDLFADPSGRDLAKELVKAIVNRNIAKGSNVESVAEALRRKCGSFCSSDDVVIFKAQENLKKAADAGANSERGRIWLNDSLQLFEQVAKSLSMEHLTAALEQYIQMEFYAGAIKLALRVAQESDRGNRALAWLNDGQPAQDPRQAAFNSRTRCYDLVHNVIQAVDQACANAPAVMDGVIAPATRRRSEAYSVINQSDDEVFQTYLYDWYLSQGWSDRLLEITSDHVVSYLNRKSLEDVAHADLLWRYFAHYHHYLDAADVQYKLAKSEFQLSLERRIEYLSRAKANASTRVPGISEIGGARNRQSRQELLRNITDLLDIANIQDDILQKMKSDQRLVGEQRTKVLGILDGNILSLDELYNSYADQAGYHGICLLIYHAADYRSLPDIRNTWQNLIDQTHNLATEEGHTAPWELVAEETRQIGRRVNCSENVFPVNILLPLLLDYDISHYQHGNEGARAYGRSSSNAFRQDPNAAPLPAAPLTWPLDIFISLNASFETLVATLESLWYSQEFPFNGRNRKLVVKWLIYTVQQWKEVSARQGALFGGVENASGLSECLRNVLGANELNEGADDNMWRSRGQEIREVVENELR</sequence>
<dbReference type="GO" id="GO:0036228">
    <property type="term" value="P:protein localization to nuclear inner membrane"/>
    <property type="evidence" value="ECO:0007669"/>
    <property type="project" value="TreeGrafter"/>
</dbReference>
<dbReference type="OrthoDB" id="338970at2759"/>
<evidence type="ECO:0000256" key="12">
    <source>
        <dbReference type="SAM" id="MobiDB-lite"/>
    </source>
</evidence>
<keyword evidence="8" id="KW-0811">Translocation</keyword>
<evidence type="ECO:0000256" key="10">
    <source>
        <dbReference type="ARBA" id="ARBA00023136"/>
    </source>
</evidence>
<evidence type="ECO:0000256" key="3">
    <source>
        <dbReference type="ARBA" id="ARBA00004620"/>
    </source>
</evidence>
<dbReference type="Pfam" id="PF03177">
    <property type="entry name" value="Nucleoporin_C"/>
    <property type="match status" value="1"/>
</dbReference>
<organism evidence="15 16">
    <name type="scientific">Delitschia confertaspora ATCC 74209</name>
    <dbReference type="NCBI Taxonomy" id="1513339"/>
    <lineage>
        <taxon>Eukaryota</taxon>
        <taxon>Fungi</taxon>
        <taxon>Dikarya</taxon>
        <taxon>Ascomycota</taxon>
        <taxon>Pezizomycotina</taxon>
        <taxon>Dothideomycetes</taxon>
        <taxon>Pleosporomycetidae</taxon>
        <taxon>Pleosporales</taxon>
        <taxon>Delitschiaceae</taxon>
        <taxon>Delitschia</taxon>
    </lineage>
</organism>
<evidence type="ECO:0000259" key="13">
    <source>
        <dbReference type="Pfam" id="PF03177"/>
    </source>
</evidence>
<dbReference type="Gene3D" id="1.20.58.1780">
    <property type="match status" value="1"/>
</dbReference>
<feature type="domain" description="Nucleoporin Nup133/Nup155-like N-terminal" evidence="14">
    <location>
        <begin position="97"/>
        <end position="546"/>
    </location>
</feature>
<dbReference type="EMBL" id="ML993992">
    <property type="protein sequence ID" value="KAF2201062.1"/>
    <property type="molecule type" value="Genomic_DNA"/>
</dbReference>
<keyword evidence="5" id="KW-0813">Transport</keyword>
<dbReference type="GO" id="GO:0017056">
    <property type="term" value="F:structural constituent of nuclear pore"/>
    <property type="evidence" value="ECO:0007669"/>
    <property type="project" value="InterPro"/>
</dbReference>
<evidence type="ECO:0000256" key="8">
    <source>
        <dbReference type="ARBA" id="ARBA00023010"/>
    </source>
</evidence>
<gene>
    <name evidence="15" type="ORF">GQ43DRAFT_481016</name>
</gene>
<dbReference type="FunFam" id="1.25.40.440:FF:000001">
    <property type="entry name" value="Nuclear pore complex subunit"/>
    <property type="match status" value="1"/>
</dbReference>
<keyword evidence="7" id="KW-0653">Protein transport</keyword>
<evidence type="ECO:0000256" key="6">
    <source>
        <dbReference type="ARBA" id="ARBA00022816"/>
    </source>
</evidence>
<dbReference type="GO" id="GO:0051292">
    <property type="term" value="P:nuclear pore complex assembly"/>
    <property type="evidence" value="ECO:0007669"/>
    <property type="project" value="UniProtKB-ARBA"/>
</dbReference>
<dbReference type="GO" id="GO:0000972">
    <property type="term" value="P:transcription-dependent tethering of RNA polymerase II gene DNA at nuclear periphery"/>
    <property type="evidence" value="ECO:0007669"/>
    <property type="project" value="TreeGrafter"/>
</dbReference>
<evidence type="ECO:0000256" key="4">
    <source>
        <dbReference type="ARBA" id="ARBA00007373"/>
    </source>
</evidence>
<dbReference type="GO" id="GO:0006606">
    <property type="term" value="P:protein import into nucleus"/>
    <property type="evidence" value="ECO:0007669"/>
    <property type="project" value="TreeGrafter"/>
</dbReference>
<dbReference type="PANTHER" id="PTHR10350:SF6">
    <property type="entry name" value="NUCLEAR PORE COMPLEX PROTEIN NUP155"/>
    <property type="match status" value="1"/>
</dbReference>
<dbReference type="FunFam" id="1.25.40.450:FF:000002">
    <property type="entry name" value="Putative non-repetitive nucleoporin"/>
    <property type="match status" value="1"/>
</dbReference>
<evidence type="ECO:0000259" key="14">
    <source>
        <dbReference type="Pfam" id="PF08801"/>
    </source>
</evidence>
<dbReference type="Proteomes" id="UP000799536">
    <property type="component" value="Unassembled WGS sequence"/>
</dbReference>
<keyword evidence="11" id="KW-0539">Nucleus</keyword>
<feature type="domain" description="Nucleoporin Nup133/Nup155-like C-terminal" evidence="13">
    <location>
        <begin position="649"/>
        <end position="1326"/>
    </location>
</feature>
<dbReference type="GO" id="GO:0031965">
    <property type="term" value="C:nuclear membrane"/>
    <property type="evidence" value="ECO:0007669"/>
    <property type="project" value="UniProtKB-SubCell"/>
</dbReference>
<dbReference type="GO" id="GO:0006405">
    <property type="term" value="P:RNA export from nucleus"/>
    <property type="evidence" value="ECO:0007669"/>
    <property type="project" value="TreeGrafter"/>
</dbReference>
<dbReference type="InterPro" id="IPR042538">
    <property type="entry name" value="Nucleoporin_Nup155_C_3"/>
</dbReference>
<dbReference type="InterPro" id="IPR014908">
    <property type="entry name" value="Nucleoporin_Nup133/Nup155_N"/>
</dbReference>
<proteinExistence type="inferred from homology"/>
<keyword evidence="16" id="KW-1185">Reference proteome</keyword>
<evidence type="ECO:0000256" key="1">
    <source>
        <dbReference type="ARBA" id="ARBA00004335"/>
    </source>
</evidence>
<feature type="compositionally biased region" description="Polar residues" evidence="12">
    <location>
        <begin position="29"/>
        <end position="42"/>
    </location>
</feature>
<dbReference type="Gene3D" id="1.25.40.450">
    <property type="entry name" value="Nucleoporin, helical domain, N-terminal subdomain"/>
    <property type="match status" value="1"/>
</dbReference>
<feature type="compositionally biased region" description="Polar residues" evidence="12">
    <location>
        <begin position="413"/>
        <end position="428"/>
    </location>
</feature>
<evidence type="ECO:0000313" key="16">
    <source>
        <dbReference type="Proteomes" id="UP000799536"/>
    </source>
</evidence>
<evidence type="ECO:0000256" key="5">
    <source>
        <dbReference type="ARBA" id="ARBA00022448"/>
    </source>
</evidence>
<evidence type="ECO:0000313" key="15">
    <source>
        <dbReference type="EMBL" id="KAF2201062.1"/>
    </source>
</evidence>
<dbReference type="InterPro" id="IPR004870">
    <property type="entry name" value="Nucleoporin_Nup155"/>
</dbReference>
<dbReference type="FunFam" id="1.20.58.1780:FF:000003">
    <property type="entry name" value="Non-repetitive nucleoporin, putative"/>
    <property type="match status" value="1"/>
</dbReference>
<dbReference type="InterPro" id="IPR042533">
    <property type="entry name" value="Nucleoporin_Nup155_C_1"/>
</dbReference>
<feature type="region of interest" description="Disordered" evidence="12">
    <location>
        <begin position="1"/>
        <end position="42"/>
    </location>
</feature>
<dbReference type="GO" id="GO:0044611">
    <property type="term" value="C:nuclear pore inner ring"/>
    <property type="evidence" value="ECO:0007669"/>
    <property type="project" value="TreeGrafter"/>
</dbReference>
<dbReference type="GO" id="GO:0051028">
    <property type="term" value="P:mRNA transport"/>
    <property type="evidence" value="ECO:0007669"/>
    <property type="project" value="UniProtKB-KW"/>
</dbReference>
<dbReference type="Gene3D" id="1.25.40.440">
    <property type="entry name" value="Nucleoporin, helical domain, central subdomain"/>
    <property type="match status" value="1"/>
</dbReference>
<comment type="subcellular location">
    <subcellularLocation>
        <location evidence="1">Nucleus membrane</location>
        <topology evidence="1">Peripheral membrane protein</topology>
        <orientation evidence="1">Cytoplasmic side</orientation>
    </subcellularLocation>
    <subcellularLocation>
        <location evidence="3">Nucleus membrane</location>
        <topology evidence="3">Peripheral membrane protein</topology>
        <orientation evidence="3">Nucleoplasmic side</orientation>
    </subcellularLocation>
    <subcellularLocation>
        <location evidence="2">Nucleus</location>
        <location evidence="2">Nuclear pore complex</location>
    </subcellularLocation>
</comment>
<accession>A0A9P4JKJ9</accession>
<protein>
    <submittedName>
        <fullName evidence="15">Non-repetitive nucleoporin-like protein</fullName>
    </submittedName>
</protein>
<dbReference type="Gene3D" id="1.20.120.1880">
    <property type="entry name" value="Nucleoporin, helical C-terminal domain"/>
    <property type="match status" value="1"/>
</dbReference>
<keyword evidence="10" id="KW-0472">Membrane</keyword>
<keyword evidence="9" id="KW-0906">Nuclear pore complex</keyword>
<evidence type="ECO:0000256" key="7">
    <source>
        <dbReference type="ARBA" id="ARBA00022927"/>
    </source>
</evidence>